<keyword evidence="2" id="KW-1133">Transmembrane helix</keyword>
<dbReference type="InterPro" id="IPR019734">
    <property type="entry name" value="TPR_rpt"/>
</dbReference>
<dbReference type="SUPFAM" id="SSF48452">
    <property type="entry name" value="TPR-like"/>
    <property type="match status" value="1"/>
</dbReference>
<dbReference type="Proteomes" id="UP001178507">
    <property type="component" value="Unassembled WGS sequence"/>
</dbReference>
<comment type="caution">
    <text evidence="3">The sequence shown here is derived from an EMBL/GenBank/DDBJ whole genome shotgun (WGS) entry which is preliminary data.</text>
</comment>
<protein>
    <submittedName>
        <fullName evidence="3">Uncharacterized protein</fullName>
    </submittedName>
</protein>
<dbReference type="PROSITE" id="PS50005">
    <property type="entry name" value="TPR"/>
    <property type="match status" value="1"/>
</dbReference>
<dbReference type="InterPro" id="IPR011990">
    <property type="entry name" value="TPR-like_helical_dom_sf"/>
</dbReference>
<keyword evidence="4" id="KW-1185">Reference proteome</keyword>
<sequence length="271" mass="30439">MEGLEGLSSDTRTQVWDVDEEPLLRHFCLEAECEQVLEWFMGQGYKRPEDFADRIALAKRLRELSNDRIKQSDIGGGMMLALGSLHCLDFSKGQSAIQSDEQKEEVSEATVPLLSNLSFIFLKRDDSHNSVRAATLGLSLATRAGQPLRAKLLYRRGLGRCQVKEFEEALKDFVESARLAPEDREIRIALDDCKAAARGQQESLKDRWRGAMTPTKLSVRKKLQRCFRTAKYQTKQALSQGAEGFVTVGIILLAPLCACAFGLLLRFLRRG</sequence>
<accession>A0AA36I914</accession>
<dbReference type="Gene3D" id="1.25.40.10">
    <property type="entry name" value="Tetratricopeptide repeat domain"/>
    <property type="match status" value="1"/>
</dbReference>
<evidence type="ECO:0000256" key="1">
    <source>
        <dbReference type="PROSITE-ProRule" id="PRU00339"/>
    </source>
</evidence>
<keyword evidence="2" id="KW-0812">Transmembrane</keyword>
<evidence type="ECO:0000313" key="4">
    <source>
        <dbReference type="Proteomes" id="UP001178507"/>
    </source>
</evidence>
<keyword evidence="1" id="KW-0802">TPR repeat</keyword>
<proteinExistence type="predicted"/>
<dbReference type="InterPro" id="IPR050754">
    <property type="entry name" value="FKBP4/5/8-like"/>
</dbReference>
<evidence type="ECO:0000313" key="3">
    <source>
        <dbReference type="EMBL" id="CAJ1381904.1"/>
    </source>
</evidence>
<feature type="repeat" description="TPR" evidence="1">
    <location>
        <begin position="150"/>
        <end position="183"/>
    </location>
</feature>
<gene>
    <name evidence="3" type="ORF">EVOR1521_LOCUS9446</name>
</gene>
<name>A0AA36I914_9DINO</name>
<keyword evidence="2" id="KW-0472">Membrane</keyword>
<dbReference type="EMBL" id="CAUJNA010000854">
    <property type="protein sequence ID" value="CAJ1381904.1"/>
    <property type="molecule type" value="Genomic_DNA"/>
</dbReference>
<organism evidence="3 4">
    <name type="scientific">Effrenium voratum</name>
    <dbReference type="NCBI Taxonomy" id="2562239"/>
    <lineage>
        <taxon>Eukaryota</taxon>
        <taxon>Sar</taxon>
        <taxon>Alveolata</taxon>
        <taxon>Dinophyceae</taxon>
        <taxon>Suessiales</taxon>
        <taxon>Symbiodiniaceae</taxon>
        <taxon>Effrenium</taxon>
    </lineage>
</organism>
<dbReference type="AlphaFoldDB" id="A0AA36I914"/>
<evidence type="ECO:0000256" key="2">
    <source>
        <dbReference type="SAM" id="Phobius"/>
    </source>
</evidence>
<reference evidence="3" key="1">
    <citation type="submission" date="2023-08" db="EMBL/GenBank/DDBJ databases">
        <authorList>
            <person name="Chen Y."/>
            <person name="Shah S."/>
            <person name="Dougan E. K."/>
            <person name="Thang M."/>
            <person name="Chan C."/>
        </authorList>
    </citation>
    <scope>NUCLEOTIDE SEQUENCE</scope>
</reference>
<feature type="transmembrane region" description="Helical" evidence="2">
    <location>
        <begin position="245"/>
        <end position="268"/>
    </location>
</feature>
<dbReference type="PANTHER" id="PTHR46512">
    <property type="entry name" value="PEPTIDYLPROLYL ISOMERASE"/>
    <property type="match status" value="1"/>
</dbReference>